<sequence length="136" mass="15835">MLFIVQLHLKILIVIYFLSFEIDIIYGVPGRNKKDKQKQQDIRYIDNEHNPHFGQTHDYEMFQYLLRNPPEIGDTRVMGLWNTCVMTFKFPENDEALTSSEQGHTDEPQGSSYLPTDQGIFDHISEWGIPTTLESA</sequence>
<accession>A0A915NJQ3</accession>
<evidence type="ECO:0000256" key="1">
    <source>
        <dbReference type="SAM" id="MobiDB-lite"/>
    </source>
</evidence>
<dbReference type="AlphaFoldDB" id="A0A915NJQ3"/>
<evidence type="ECO:0000313" key="2">
    <source>
        <dbReference type="Proteomes" id="UP000887560"/>
    </source>
</evidence>
<dbReference type="Proteomes" id="UP000887560">
    <property type="component" value="Unplaced"/>
</dbReference>
<evidence type="ECO:0000313" key="3">
    <source>
        <dbReference type="WBParaSite" id="scf7180000417829.g1823"/>
    </source>
</evidence>
<organism evidence="2 3">
    <name type="scientific">Meloidogyne floridensis</name>
    <dbReference type="NCBI Taxonomy" id="298350"/>
    <lineage>
        <taxon>Eukaryota</taxon>
        <taxon>Metazoa</taxon>
        <taxon>Ecdysozoa</taxon>
        <taxon>Nematoda</taxon>
        <taxon>Chromadorea</taxon>
        <taxon>Rhabditida</taxon>
        <taxon>Tylenchina</taxon>
        <taxon>Tylenchomorpha</taxon>
        <taxon>Tylenchoidea</taxon>
        <taxon>Meloidogynidae</taxon>
        <taxon>Meloidogyninae</taxon>
        <taxon>Meloidogyne</taxon>
    </lineage>
</organism>
<proteinExistence type="predicted"/>
<feature type="region of interest" description="Disordered" evidence="1">
    <location>
        <begin position="96"/>
        <end position="115"/>
    </location>
</feature>
<protein>
    <submittedName>
        <fullName evidence="3">Uncharacterized protein</fullName>
    </submittedName>
</protein>
<name>A0A915NJQ3_9BILA</name>
<reference evidence="3" key="1">
    <citation type="submission" date="2022-11" db="UniProtKB">
        <authorList>
            <consortium name="WormBaseParasite"/>
        </authorList>
    </citation>
    <scope>IDENTIFICATION</scope>
</reference>
<keyword evidence="2" id="KW-1185">Reference proteome</keyword>
<dbReference type="WBParaSite" id="scf7180000417829.g1823">
    <property type="protein sequence ID" value="scf7180000417829.g1823"/>
    <property type="gene ID" value="scf7180000417829.g1823"/>
</dbReference>